<gene>
    <name evidence="2" type="ORF">AVEN_101531_1</name>
</gene>
<evidence type="ECO:0000256" key="1">
    <source>
        <dbReference type="SAM" id="MobiDB-lite"/>
    </source>
</evidence>
<keyword evidence="3" id="KW-1185">Reference proteome</keyword>
<proteinExistence type="predicted"/>
<comment type="caution">
    <text evidence="2">The sequence shown here is derived from an EMBL/GenBank/DDBJ whole genome shotgun (WGS) entry which is preliminary data.</text>
</comment>
<dbReference type="Proteomes" id="UP000499080">
    <property type="component" value="Unassembled WGS sequence"/>
</dbReference>
<feature type="region of interest" description="Disordered" evidence="1">
    <location>
        <begin position="1"/>
        <end position="29"/>
    </location>
</feature>
<evidence type="ECO:0000313" key="2">
    <source>
        <dbReference type="EMBL" id="GBM56249.1"/>
    </source>
</evidence>
<organism evidence="2 3">
    <name type="scientific">Araneus ventricosus</name>
    <name type="common">Orbweaver spider</name>
    <name type="synonym">Epeira ventricosa</name>
    <dbReference type="NCBI Taxonomy" id="182803"/>
    <lineage>
        <taxon>Eukaryota</taxon>
        <taxon>Metazoa</taxon>
        <taxon>Ecdysozoa</taxon>
        <taxon>Arthropoda</taxon>
        <taxon>Chelicerata</taxon>
        <taxon>Arachnida</taxon>
        <taxon>Araneae</taxon>
        <taxon>Araneomorphae</taxon>
        <taxon>Entelegynae</taxon>
        <taxon>Araneoidea</taxon>
        <taxon>Araneidae</taxon>
        <taxon>Araneus</taxon>
    </lineage>
</organism>
<accession>A0A4Y2GTS4</accession>
<dbReference type="AlphaFoldDB" id="A0A4Y2GTS4"/>
<protein>
    <submittedName>
        <fullName evidence="2">Uncharacterized protein</fullName>
    </submittedName>
</protein>
<reference evidence="2 3" key="1">
    <citation type="journal article" date="2019" name="Sci. Rep.">
        <title>Orb-weaving spider Araneus ventricosus genome elucidates the spidroin gene catalogue.</title>
        <authorList>
            <person name="Kono N."/>
            <person name="Nakamura H."/>
            <person name="Ohtoshi R."/>
            <person name="Moran D.A.P."/>
            <person name="Shinohara A."/>
            <person name="Yoshida Y."/>
            <person name="Fujiwara M."/>
            <person name="Mori M."/>
            <person name="Tomita M."/>
            <person name="Arakawa K."/>
        </authorList>
    </citation>
    <scope>NUCLEOTIDE SEQUENCE [LARGE SCALE GENOMIC DNA]</scope>
</reference>
<name>A0A4Y2GTS4_ARAVE</name>
<evidence type="ECO:0000313" key="3">
    <source>
        <dbReference type="Proteomes" id="UP000499080"/>
    </source>
</evidence>
<sequence>MQLEFPSQPKPSGTPDGAARSGPAQHGSTRCLFWYPDWVGSSVGFRTLTTKPNPTSGTRIDPQVSTWRERNLLNRRVTKLLRCKRSYTMKPLQTI</sequence>
<dbReference type="EMBL" id="BGPR01001536">
    <property type="protein sequence ID" value="GBM56249.1"/>
    <property type="molecule type" value="Genomic_DNA"/>
</dbReference>